<gene>
    <name evidence="2" type="ORF">MBBTH_17590</name>
</gene>
<dbReference type="InterPro" id="IPR032710">
    <property type="entry name" value="NTF2-like_dom_sf"/>
</dbReference>
<evidence type="ECO:0000259" key="1">
    <source>
        <dbReference type="Pfam" id="PF14534"/>
    </source>
</evidence>
<dbReference type="InterPro" id="IPR027843">
    <property type="entry name" value="DUF4440"/>
</dbReference>
<name>A0A315XKA7_9EURY</name>
<dbReference type="EMBL" id="MZGS01000027">
    <property type="protein sequence ID" value="PWB85495.1"/>
    <property type="molecule type" value="Genomic_DNA"/>
</dbReference>
<organism evidence="2 3">
    <name type="scientific">Methanobrevibacter thaueri</name>
    <dbReference type="NCBI Taxonomy" id="190975"/>
    <lineage>
        <taxon>Archaea</taxon>
        <taxon>Methanobacteriati</taxon>
        <taxon>Methanobacteriota</taxon>
        <taxon>Methanomada group</taxon>
        <taxon>Methanobacteria</taxon>
        <taxon>Methanobacteriales</taxon>
        <taxon>Methanobacteriaceae</taxon>
        <taxon>Methanobrevibacter</taxon>
    </lineage>
</organism>
<feature type="domain" description="DUF4440" evidence="1">
    <location>
        <begin position="23"/>
        <end position="126"/>
    </location>
</feature>
<comment type="caution">
    <text evidence="2">The sequence shown here is derived from an EMBL/GenBank/DDBJ whole genome shotgun (WGS) entry which is preliminary data.</text>
</comment>
<accession>A0A315XKA7</accession>
<sequence>MVDVELLCEKSFSGADQEIVDKFVEFQQALIEANVDKLNEILLDDFILTQSPNRSQTKAEFISDVKEGTLDFSKSDIMDPTILFDDDSSASMISKVRLTAKVNGRELRWISNTVANFTRVDGIWHIVGWDN</sequence>
<reference evidence="2 3" key="1">
    <citation type="submission" date="2017-03" db="EMBL/GenBank/DDBJ databases">
        <title>Genome sequence of Methanobrevibacter thaueri.</title>
        <authorList>
            <person name="Poehlein A."/>
            <person name="Seedorf H."/>
            <person name="Daniel R."/>
        </authorList>
    </citation>
    <scope>NUCLEOTIDE SEQUENCE [LARGE SCALE GENOMIC DNA]</scope>
    <source>
        <strain evidence="2 3">DSM 11995</strain>
    </source>
</reference>
<proteinExistence type="predicted"/>
<dbReference type="Pfam" id="PF14534">
    <property type="entry name" value="DUF4440"/>
    <property type="match status" value="1"/>
</dbReference>
<dbReference type="SUPFAM" id="SSF54427">
    <property type="entry name" value="NTF2-like"/>
    <property type="match status" value="1"/>
</dbReference>
<dbReference type="Gene3D" id="3.10.450.50">
    <property type="match status" value="1"/>
</dbReference>
<keyword evidence="3" id="KW-1185">Reference proteome</keyword>
<dbReference type="AlphaFoldDB" id="A0A315XKA7"/>
<dbReference type="RefSeq" id="WP_116592666.1">
    <property type="nucleotide sequence ID" value="NZ_MZGS01000027.1"/>
</dbReference>
<evidence type="ECO:0000313" key="3">
    <source>
        <dbReference type="Proteomes" id="UP000251717"/>
    </source>
</evidence>
<evidence type="ECO:0000313" key="2">
    <source>
        <dbReference type="EMBL" id="PWB85495.1"/>
    </source>
</evidence>
<dbReference type="OrthoDB" id="78283at2157"/>
<protein>
    <recommendedName>
        <fullName evidence="1">DUF4440 domain-containing protein</fullName>
    </recommendedName>
</protein>
<dbReference type="Proteomes" id="UP000251717">
    <property type="component" value="Unassembled WGS sequence"/>
</dbReference>